<evidence type="ECO:0000313" key="1">
    <source>
        <dbReference type="EMBL" id="ONF42528.1"/>
    </source>
</evidence>
<protein>
    <submittedName>
        <fullName evidence="1">Uncharacterized protein</fullName>
    </submittedName>
</protein>
<dbReference type="Proteomes" id="UP000189339">
    <property type="component" value="Unassembled WGS sequence"/>
</dbReference>
<name>A0A1V2DPD2_9GAMM</name>
<reference evidence="1 2" key="1">
    <citation type="submission" date="2016-12" db="EMBL/GenBank/DDBJ databases">
        <title>Marinobacter lutaoensis whole genome sequencing.</title>
        <authorList>
            <person name="Verma A."/>
            <person name="Krishnamurthi S."/>
        </authorList>
    </citation>
    <scope>NUCLEOTIDE SEQUENCE [LARGE SCALE GENOMIC DNA]</scope>
    <source>
        <strain evidence="1 2">T5054</strain>
    </source>
</reference>
<gene>
    <name evidence="1" type="ORF">BTO32_15055</name>
</gene>
<accession>A0A1V2DPD2</accession>
<dbReference type="EMBL" id="MSCW01000009">
    <property type="protein sequence ID" value="ONF42528.1"/>
    <property type="molecule type" value="Genomic_DNA"/>
</dbReference>
<comment type="caution">
    <text evidence="1">The sequence shown here is derived from an EMBL/GenBank/DDBJ whole genome shotgun (WGS) entry which is preliminary data.</text>
</comment>
<dbReference type="RefSeq" id="WP_076725473.1">
    <property type="nucleotide sequence ID" value="NZ_MSCW01000009.1"/>
</dbReference>
<keyword evidence="2" id="KW-1185">Reference proteome</keyword>
<organism evidence="1 2">
    <name type="scientific">Marinobacter lutaoensis</name>
    <dbReference type="NCBI Taxonomy" id="135739"/>
    <lineage>
        <taxon>Bacteria</taxon>
        <taxon>Pseudomonadati</taxon>
        <taxon>Pseudomonadota</taxon>
        <taxon>Gammaproteobacteria</taxon>
        <taxon>Pseudomonadales</taxon>
        <taxon>Marinobacteraceae</taxon>
        <taxon>Marinobacter</taxon>
    </lineage>
</organism>
<proteinExistence type="predicted"/>
<sequence>MLNVAKHRALEVIDRFLGLPATYDSTHRRIEPSWPEKIENTATQEELSPPILIPESPLINFLSQITLSQRLNIRNITLSERLGYRIEQQFRDAEALYRWLTPGQRIVTNFAWPAESHRIRWFRTPITAKDLINAAELVHDPESLEGIVGEAQF</sequence>
<evidence type="ECO:0000313" key="2">
    <source>
        <dbReference type="Proteomes" id="UP000189339"/>
    </source>
</evidence>
<dbReference type="AlphaFoldDB" id="A0A1V2DPD2"/>
<dbReference type="OrthoDB" id="7067062at2"/>